<keyword evidence="4" id="KW-0693">Viral RNA replication</keyword>
<dbReference type="GO" id="GO:0006351">
    <property type="term" value="P:DNA-templated transcription"/>
    <property type="evidence" value="ECO:0007669"/>
    <property type="project" value="InterPro"/>
</dbReference>
<dbReference type="Pfam" id="PF00680">
    <property type="entry name" value="RdRP_1"/>
    <property type="match status" value="1"/>
</dbReference>
<name>A0A7L8Y9A8_9VIRU</name>
<dbReference type="InterPro" id="IPR001205">
    <property type="entry name" value="RNA-dir_pol_C"/>
</dbReference>
<dbReference type="InterPro" id="IPR043502">
    <property type="entry name" value="DNA/RNA_pol_sf"/>
</dbReference>
<dbReference type="EMBL" id="MT764199">
    <property type="protein sequence ID" value="QOI17256.1"/>
    <property type="molecule type" value="Genomic_RNA"/>
</dbReference>
<dbReference type="GO" id="GO:0003968">
    <property type="term" value="F:RNA-directed RNA polymerase activity"/>
    <property type="evidence" value="ECO:0007669"/>
    <property type="project" value="UniProtKB-KW"/>
</dbReference>
<keyword evidence="1 6" id="KW-0696">RNA-directed RNA polymerase</keyword>
<gene>
    <name evidence="6" type="primary">RdRp</name>
</gene>
<evidence type="ECO:0000256" key="1">
    <source>
        <dbReference type="ARBA" id="ARBA00022484"/>
    </source>
</evidence>
<evidence type="ECO:0000256" key="3">
    <source>
        <dbReference type="ARBA" id="ARBA00022695"/>
    </source>
</evidence>
<keyword evidence="3" id="KW-0548">Nucleotidyltransferase</keyword>
<reference evidence="6" key="1">
    <citation type="submission" date="2020-07" db="EMBL/GenBank/DDBJ databases">
        <title>Multiple infection by bipartite mycoviruses and a dsRNA virus related to the family Totiviridae in the ascomycetous fungus Caloscypha fulgens.</title>
        <authorList>
            <person name="Sahin E."/>
            <person name="Akata I."/>
            <person name="Keskin E."/>
        </authorList>
    </citation>
    <scope>NUCLEOTIDE SEQUENCE</scope>
    <source>
        <strain evidence="6">ANK VIR-81</strain>
    </source>
</reference>
<keyword evidence="2" id="KW-0808">Transferase</keyword>
<evidence type="ECO:0000313" key="6">
    <source>
        <dbReference type="EMBL" id="QOI17256.1"/>
    </source>
</evidence>
<evidence type="ECO:0000256" key="2">
    <source>
        <dbReference type="ARBA" id="ARBA00022679"/>
    </source>
</evidence>
<accession>A0A7L8Y9A8</accession>
<organism evidence="6">
    <name type="scientific">Caloscypha fulgens partitivirus 4</name>
    <dbReference type="NCBI Taxonomy" id="2778762"/>
    <lineage>
        <taxon>Viruses</taxon>
        <taxon>Riboviria</taxon>
        <taxon>Orthornavirae</taxon>
        <taxon>Pisuviricota</taxon>
        <taxon>Duplopiviricetes</taxon>
        <taxon>Durnavirales</taxon>
        <taxon>Partitiviridae</taxon>
    </lineage>
</organism>
<dbReference type="GO" id="GO:0003723">
    <property type="term" value="F:RNA binding"/>
    <property type="evidence" value="ECO:0007669"/>
    <property type="project" value="InterPro"/>
</dbReference>
<evidence type="ECO:0000259" key="5">
    <source>
        <dbReference type="Pfam" id="PF00680"/>
    </source>
</evidence>
<evidence type="ECO:0000256" key="4">
    <source>
        <dbReference type="ARBA" id="ARBA00022953"/>
    </source>
</evidence>
<dbReference type="SUPFAM" id="SSF56672">
    <property type="entry name" value="DNA/RNA polymerases"/>
    <property type="match status" value="1"/>
</dbReference>
<sequence length="720" mass="83892">MEHLRNLLAETRFRIASRWQNFGKSNPLSESELRSAYQAQKTDAIAEILDRVDESTYHQYLSDIQETSAQSSEPFEFYSLPHEGTTIPENRLPAPGIRHVPLFYHRGRIVHQVTPDRIPDRMTEDSFESTYPGDSDFGYPIDPLILILVSRKYPEYMTFVHKYCRPAGTTDATFKDFNKPQVHTHSDTPEHRDKVLHHILLFTDSKPYSPLHYVDTQYAKLPLTTGTGYHNRHSYKIRTLARFTRPDEYAHRPQSKGYFYNAQHLLNRNTVHNLKNAHFPYHIDRTYTDHEYSRRWNVFINEHPTILFTRNHISQRDGILKVRPVYAVDDLFLTIEVMLTFPLLVQMRKPSSCLMYGLETIRGSNVFLDQIAQIGRYLSFFTIDWSGFDQALPFYIVLVYYTVFLPQLIVISAGYQQTYDYDSTHLDNDEHAFFTKMFNLLTSLITWYVNMTFLSADGHAYRRTFAGVPSGLFNTQMLDSFGNLYLLIDGMLAFKLTDSDIQSILLFVLGDDNSGFTHWTIAFLESFITFFESYSKERWNMTLSKTKSVITPFRNKIETLAYQCNFGRPRRPIGKLVAQLCYPEHGAKPSTMSARAIGMAYASCAQDKTFHDFCRDVYYTFLPYAELDPASLSKNRAFLPNFFKLFEESDIYIDFSHFPTLIEISDRISRYAGPLGFEPKWNKSHFVNDPDVVPPNSKTMFEYMNEHNVQFPDFTPFETV</sequence>
<feature type="domain" description="RNA-directed RNA polymerase C-terminal" evidence="5">
    <location>
        <begin position="355"/>
        <end position="586"/>
    </location>
</feature>
<protein>
    <submittedName>
        <fullName evidence="6">RNA-dependent RNA polymerase</fullName>
    </submittedName>
</protein>
<proteinExistence type="predicted"/>